<keyword evidence="3 7" id="KW-0663">Pyridoxal phosphate</keyword>
<dbReference type="Gene3D" id="3.40.640.10">
    <property type="entry name" value="Type I PLP-dependent aspartate aminotransferase-like (Major domain)"/>
    <property type="match status" value="2"/>
</dbReference>
<dbReference type="GO" id="GO:0004375">
    <property type="term" value="F:glycine dehydrogenase (decarboxylating) activity"/>
    <property type="evidence" value="ECO:0007669"/>
    <property type="project" value="UniProtKB-UniRule"/>
</dbReference>
<dbReference type="Pfam" id="PF02347">
    <property type="entry name" value="GDC-P"/>
    <property type="match status" value="2"/>
</dbReference>
<dbReference type="PANTHER" id="PTHR11773:SF1">
    <property type="entry name" value="GLYCINE DEHYDROGENASE (DECARBOXYLATING), MITOCHONDRIAL"/>
    <property type="match status" value="1"/>
</dbReference>
<proteinExistence type="inferred from homology"/>
<gene>
    <name evidence="11" type="ORF">QYM36_000927</name>
</gene>
<dbReference type="CDD" id="cd00613">
    <property type="entry name" value="GDC-P"/>
    <property type="match status" value="2"/>
</dbReference>
<dbReference type="InterPro" id="IPR015422">
    <property type="entry name" value="PyrdxlP-dep_Trfase_small"/>
</dbReference>
<dbReference type="InterPro" id="IPR049316">
    <property type="entry name" value="GDC-P_C"/>
</dbReference>
<reference evidence="11" key="1">
    <citation type="submission" date="2023-07" db="EMBL/GenBank/DDBJ databases">
        <title>Chromosome-level genome assembly of Artemia franciscana.</title>
        <authorList>
            <person name="Jo E."/>
        </authorList>
    </citation>
    <scope>NUCLEOTIDE SEQUENCE</scope>
    <source>
        <tissue evidence="11">Whole body</tissue>
    </source>
</reference>
<keyword evidence="8" id="KW-0496">Mitochondrion</keyword>
<dbReference type="FunFam" id="3.90.1150.10:FF:000025">
    <property type="entry name" value="Glycine cleavage system P protein"/>
    <property type="match status" value="1"/>
</dbReference>
<dbReference type="FunFam" id="3.90.1150.10:FF:000007">
    <property type="entry name" value="Glycine dehydrogenase (decarboxylating), mitochondrial"/>
    <property type="match status" value="1"/>
</dbReference>
<feature type="modified residue" description="N6-(pyridoxal phosphate)lysine" evidence="7">
    <location>
        <position position="739"/>
    </location>
</feature>
<dbReference type="InterPro" id="IPR020581">
    <property type="entry name" value="GDC_P"/>
</dbReference>
<evidence type="ECO:0000256" key="6">
    <source>
        <dbReference type="ARBA" id="ARBA00049026"/>
    </source>
</evidence>
<evidence type="ECO:0000256" key="3">
    <source>
        <dbReference type="ARBA" id="ARBA00022898"/>
    </source>
</evidence>
<comment type="subcellular location">
    <subcellularLocation>
        <location evidence="8">Mitochondrion</location>
    </subcellularLocation>
</comment>
<feature type="domain" description="Glycine cleavage system P-protein N-terminal" evidence="9">
    <location>
        <begin position="512"/>
        <end position="768"/>
    </location>
</feature>
<dbReference type="GO" id="GO:0016594">
    <property type="term" value="F:glycine binding"/>
    <property type="evidence" value="ECO:0007669"/>
    <property type="project" value="TreeGrafter"/>
</dbReference>
<dbReference type="EC" id="1.4.4.2" evidence="8"/>
<evidence type="ECO:0000313" key="11">
    <source>
        <dbReference type="EMBL" id="KAK2724231.1"/>
    </source>
</evidence>
<evidence type="ECO:0000313" key="12">
    <source>
        <dbReference type="Proteomes" id="UP001187531"/>
    </source>
</evidence>
<feature type="domain" description="Glycine dehydrogenase C-terminal" evidence="10">
    <location>
        <begin position="813"/>
        <end position="934"/>
    </location>
</feature>
<dbReference type="EMBL" id="JAVRJZ010000003">
    <property type="protein sequence ID" value="KAK2724231.1"/>
    <property type="molecule type" value="Genomic_DNA"/>
</dbReference>
<evidence type="ECO:0000256" key="4">
    <source>
        <dbReference type="ARBA" id="ARBA00023002"/>
    </source>
</evidence>
<dbReference type="InterPro" id="IPR015424">
    <property type="entry name" value="PyrdxlP-dep_Trfase"/>
</dbReference>
<sequence>MLSKLTSSTWAHVSNRLTSQLALVLQLRFGHLSASAFEALLPKTQIFETRHIGPRNEEVDHMLDILGYSTLDELTQEAVPRKIQLRRALSLDEPIDEIELMERARILANKNKIWRTYMGMGYYNCYTPHPIARNIFENPGWYTPYTPYQAEISQGRLESLLNYQTMVADLTGLDVANASLLDEGTAAAEAMSLCYRQTKRKKFFMSDKLHPQTLALVETRASALGIETVITSELGNVDFSLKDIAGVLYQYPDTDGNICSFTDLSRRAREAGTLVVCASDLLALTLLKPPGELGADIAIGSSQRFGVPLGYGGPHAAFFACKEALVRMMPGRMVGITRDMDGGKAYRLALQTREQHIRRDKATSNICTAQALLANMSAMYGIYHGPKGLQEIASRVHNSTLVLAKGLRDSGNLIMNEVFFDTLKIMPKLGLDEVKNRAELKQINLRYFDNSQIGVSLDETVTEEDVNDLLWVFGAETIADEISSKKDVLDRHISHGPFARTSPFLTQKIFNSHHSETQIMRYIKSLENKDLSLVHSMIPLGSCTMKLNSATELKPCSLPGFTSIHPFAPASQTEGYKELISELESDLCEITGFDRISFQPNSGAQGEYAGLRTIKSYLEACGEGKRDVCLIPVSAHGTNPASAQMAGMKVEPIAMSKDGRVDMDQLLLKADKYANNLACLMITYPSTSGVFEETVQEVCSAIHERGGQVYLDGANMNAQVGLCRPGDFGADVSHLNLHKTFCIPHGGGGPGVGPIGVKSHLAPFLPGHPIVTPLPTESRPFGVVSSAQYGSASILPISWAYIKMMGGRSLTRATQVAILNANYMAKVLSQEYKILYTGFSGLVAHEFILDVRDFKKTAGIEAADVAKRLMDYGFHAPTMSWPVAGCLMVEPTESEDKAEMDRYCEALLRIRGEIREIEEGRMDPKVNPLKMAPHSAAAVMSSSWDRSYSRELAAFPAPFVRPETKFWPSVSRIDDVYGDKNLVCTCAPMDSYPSLDVGSDQDKSRAAAV</sequence>
<dbReference type="HAMAP" id="MF_00711">
    <property type="entry name" value="GcvP"/>
    <property type="match status" value="1"/>
</dbReference>
<dbReference type="GO" id="GO:0019464">
    <property type="term" value="P:glycine decarboxylation via glycine cleavage system"/>
    <property type="evidence" value="ECO:0007669"/>
    <property type="project" value="TreeGrafter"/>
</dbReference>
<keyword evidence="12" id="KW-1185">Reference proteome</keyword>
<dbReference type="InterPro" id="IPR015421">
    <property type="entry name" value="PyrdxlP-dep_Trfase_major"/>
</dbReference>
<dbReference type="FunFam" id="3.40.640.10:FF:000007">
    <property type="entry name" value="glycine dehydrogenase (Decarboxylating), mitochondrial"/>
    <property type="match status" value="1"/>
</dbReference>
<evidence type="ECO:0000256" key="8">
    <source>
        <dbReference type="RuleBase" id="RU364056"/>
    </source>
</evidence>
<comment type="caution">
    <text evidence="11">The sequence shown here is derived from an EMBL/GenBank/DDBJ whole genome shotgun (WGS) entry which is preliminary data.</text>
</comment>
<dbReference type="PANTHER" id="PTHR11773">
    <property type="entry name" value="GLYCINE DEHYDROGENASE, DECARBOXYLATING"/>
    <property type="match status" value="1"/>
</dbReference>
<evidence type="ECO:0000256" key="7">
    <source>
        <dbReference type="PIRSR" id="PIRSR603437-50"/>
    </source>
</evidence>
<dbReference type="GO" id="GO:0005960">
    <property type="term" value="C:glycine cleavage complex"/>
    <property type="evidence" value="ECO:0007669"/>
    <property type="project" value="TreeGrafter"/>
</dbReference>
<evidence type="ECO:0000256" key="5">
    <source>
        <dbReference type="ARBA" id="ARBA00046415"/>
    </source>
</evidence>
<comment type="catalytic activity">
    <reaction evidence="6 8">
        <text>N(6)-[(R)-lipoyl]-L-lysyl-[glycine-cleavage complex H protein] + glycine + H(+) = N(6)-[(R)-S(8)-aminomethyldihydrolipoyl]-L-lysyl-[glycine-cleavage complex H protein] + CO2</text>
        <dbReference type="Rhea" id="RHEA:24304"/>
        <dbReference type="Rhea" id="RHEA-COMP:10494"/>
        <dbReference type="Rhea" id="RHEA-COMP:10495"/>
        <dbReference type="ChEBI" id="CHEBI:15378"/>
        <dbReference type="ChEBI" id="CHEBI:16526"/>
        <dbReference type="ChEBI" id="CHEBI:57305"/>
        <dbReference type="ChEBI" id="CHEBI:83099"/>
        <dbReference type="ChEBI" id="CHEBI:83143"/>
        <dbReference type="EC" id="1.4.4.2"/>
    </reaction>
</comment>
<dbReference type="GO" id="GO:0030170">
    <property type="term" value="F:pyridoxal phosphate binding"/>
    <property type="evidence" value="ECO:0007669"/>
    <property type="project" value="TreeGrafter"/>
</dbReference>
<evidence type="ECO:0000256" key="1">
    <source>
        <dbReference type="ARBA" id="ARBA00001933"/>
    </source>
</evidence>
<dbReference type="InterPro" id="IPR049315">
    <property type="entry name" value="GDC-P_N"/>
</dbReference>
<dbReference type="FunFam" id="3.40.640.10:FF:000005">
    <property type="entry name" value="Glycine dehydrogenase (decarboxylating), mitochondrial"/>
    <property type="match status" value="1"/>
</dbReference>
<keyword evidence="4 8" id="KW-0560">Oxidoreductase</keyword>
<accession>A0AA88IHR3</accession>
<comment type="function">
    <text evidence="8">The glycine cleavage system catalyzes the degradation of glycine.</text>
</comment>
<dbReference type="Proteomes" id="UP001187531">
    <property type="component" value="Unassembled WGS sequence"/>
</dbReference>
<dbReference type="GO" id="GO:0005739">
    <property type="term" value="C:mitochondrion"/>
    <property type="evidence" value="ECO:0007669"/>
    <property type="project" value="UniProtKB-SubCell"/>
</dbReference>
<feature type="domain" description="Glycine cleavage system P-protein N-terminal" evidence="9">
    <location>
        <begin position="50"/>
        <end position="473"/>
    </location>
</feature>
<dbReference type="AlphaFoldDB" id="A0AA88IHR3"/>
<dbReference type="Gene3D" id="3.90.1150.10">
    <property type="entry name" value="Aspartate Aminotransferase, domain 1"/>
    <property type="match status" value="2"/>
</dbReference>
<comment type="similarity">
    <text evidence="2 8">Belongs to the GcvP family.</text>
</comment>
<protein>
    <recommendedName>
        <fullName evidence="8">Glycine cleavage system P protein</fullName>
        <ecNumber evidence="8">1.4.4.2</ecNumber>
    </recommendedName>
</protein>
<evidence type="ECO:0000259" key="10">
    <source>
        <dbReference type="Pfam" id="PF21478"/>
    </source>
</evidence>
<dbReference type="SUPFAM" id="SSF53383">
    <property type="entry name" value="PLP-dependent transferases"/>
    <property type="match status" value="2"/>
</dbReference>
<keyword evidence="8" id="KW-0809">Transit peptide</keyword>
<dbReference type="NCBIfam" id="TIGR00461">
    <property type="entry name" value="gcvP"/>
    <property type="match status" value="1"/>
</dbReference>
<dbReference type="NCBIfam" id="NF003346">
    <property type="entry name" value="PRK04366.1"/>
    <property type="match status" value="1"/>
</dbReference>
<dbReference type="InterPro" id="IPR003437">
    <property type="entry name" value="GcvP"/>
</dbReference>
<name>A0AA88IHR3_ARTSF</name>
<evidence type="ECO:0000259" key="9">
    <source>
        <dbReference type="Pfam" id="PF02347"/>
    </source>
</evidence>
<organism evidence="11 12">
    <name type="scientific">Artemia franciscana</name>
    <name type="common">Brine shrimp</name>
    <name type="synonym">Artemia sanfranciscana</name>
    <dbReference type="NCBI Taxonomy" id="6661"/>
    <lineage>
        <taxon>Eukaryota</taxon>
        <taxon>Metazoa</taxon>
        <taxon>Ecdysozoa</taxon>
        <taxon>Arthropoda</taxon>
        <taxon>Crustacea</taxon>
        <taxon>Branchiopoda</taxon>
        <taxon>Anostraca</taxon>
        <taxon>Artemiidae</taxon>
        <taxon>Artemia</taxon>
    </lineage>
</organism>
<evidence type="ECO:0000256" key="2">
    <source>
        <dbReference type="ARBA" id="ARBA00010756"/>
    </source>
</evidence>
<comment type="subunit">
    <text evidence="5">Homodimer. The glycine cleavage system is composed of four proteins: P, T, L and H.</text>
</comment>
<dbReference type="Pfam" id="PF21478">
    <property type="entry name" value="GcvP2_C"/>
    <property type="match status" value="1"/>
</dbReference>
<comment type="cofactor">
    <cofactor evidence="1 7 8">
        <name>pyridoxal 5'-phosphate</name>
        <dbReference type="ChEBI" id="CHEBI:597326"/>
    </cofactor>
</comment>